<evidence type="ECO:0000259" key="4">
    <source>
        <dbReference type="SMART" id="SM00382"/>
    </source>
</evidence>
<dbReference type="InterPro" id="IPR003960">
    <property type="entry name" value="ATPase_AAA_CS"/>
</dbReference>
<dbReference type="InterPro" id="IPR050168">
    <property type="entry name" value="AAA_ATPase_domain"/>
</dbReference>
<keyword evidence="3" id="KW-0067">ATP-binding</keyword>
<dbReference type="InterPro" id="IPR041569">
    <property type="entry name" value="AAA_lid_3"/>
</dbReference>
<dbReference type="AlphaFoldDB" id="A0A9N9RL32"/>
<gene>
    <name evidence="5" type="ORF">CHIRRI_LOCUS1747</name>
</gene>
<dbReference type="Gene3D" id="3.40.50.300">
    <property type="entry name" value="P-loop containing nucleotide triphosphate hydrolases"/>
    <property type="match status" value="2"/>
</dbReference>
<dbReference type="GO" id="GO:0005524">
    <property type="term" value="F:ATP binding"/>
    <property type="evidence" value="ECO:0007669"/>
    <property type="project" value="UniProtKB-KW"/>
</dbReference>
<sequence length="761" mass="86863">MPPKSIKKEEKPLWTKCNTCKYLIPHYKIESHAECKADGILFGMKSNSLFTDKIYTNVPKEIEDLQSTYAERFILVPHTIASVCFFTMSNNLLIEFDGKSYARNAWIINNDEHVDRVYSTSKEFQRQRESDKPIVIKSFTGTVKIAQKVIFKCDQKIQNTMELYRLLRAKIRNTTIHHSNIIVIEFLNKEFVFTIQSIDERREREIEQLMDELNIENEVFYFVEPKTIVKLAQEEDGPRKVLKMEELTDIGGLDEIYDDVYKTMGYAFNQLDETTSTKAFRGVLLHGLSGVGKTILTDSLVKGYLGCKPIRIDSWKIFSKFYGESEDNLRKLFDEAFKIYPCSCVIIIDEISNICPKNDSSDVVRRVSSLLISLIEKVHQTVQGSKTFIIATTNNLDNVDPALRRSGRLDYEVEIPVPNTKMRKAILEKKLVRFAFDEHLIDNLAKLTHGYVGADLVKLIEKSKKIESEQLLLSFNDILANLSSVKPSAMRELMIEKPNVKWSDIGGMQDLKLKLKQVIEWPLEHPDTFRRLGIKPPSGLLMFGAPGCSKTMIAKALANESNLNFISIKGSDLFSMWVGESEKAVRDVFVKARQLAPCIIFFDEIDAIGGARESGSNVKERVLAQILTEMDGVHALKNVIIIAATNRPDLIDTALMRPGRLDRIVYVKLPDHDTRREIFRVKLQNVPVSDDVDVEALVGRTEGYSGAEIEAICKEAALKALEDSFDIQAIEMKYFWHALEVVKPRTSPELLEIYNQYENRK</sequence>
<dbReference type="PANTHER" id="PTHR23077:SF27">
    <property type="entry name" value="ATPASE FAMILY GENE 2 PROTEIN HOMOLOG A"/>
    <property type="match status" value="1"/>
</dbReference>
<keyword evidence="1" id="KW-0677">Repeat</keyword>
<dbReference type="GO" id="GO:0005737">
    <property type="term" value="C:cytoplasm"/>
    <property type="evidence" value="ECO:0007669"/>
    <property type="project" value="TreeGrafter"/>
</dbReference>
<feature type="domain" description="AAA+ ATPase" evidence="4">
    <location>
        <begin position="279"/>
        <end position="419"/>
    </location>
</feature>
<dbReference type="CDD" id="cd19511">
    <property type="entry name" value="RecA-like_CDC48_r2-like"/>
    <property type="match status" value="1"/>
</dbReference>
<dbReference type="PROSITE" id="PS00674">
    <property type="entry name" value="AAA"/>
    <property type="match status" value="2"/>
</dbReference>
<proteinExistence type="predicted"/>
<evidence type="ECO:0000256" key="2">
    <source>
        <dbReference type="ARBA" id="ARBA00022741"/>
    </source>
</evidence>
<dbReference type="InterPro" id="IPR027417">
    <property type="entry name" value="P-loop_NTPase"/>
</dbReference>
<evidence type="ECO:0000313" key="5">
    <source>
        <dbReference type="EMBL" id="CAG9798769.1"/>
    </source>
</evidence>
<dbReference type="SMART" id="SM00382">
    <property type="entry name" value="AAA"/>
    <property type="match status" value="2"/>
</dbReference>
<evidence type="ECO:0000313" key="6">
    <source>
        <dbReference type="Proteomes" id="UP001153620"/>
    </source>
</evidence>
<dbReference type="EMBL" id="OU895877">
    <property type="protein sequence ID" value="CAG9798769.1"/>
    <property type="molecule type" value="Genomic_DNA"/>
</dbReference>
<dbReference type="SUPFAM" id="SSF52540">
    <property type="entry name" value="P-loop containing nucleoside triphosphate hydrolases"/>
    <property type="match status" value="2"/>
</dbReference>
<dbReference type="Pfam" id="PF00004">
    <property type="entry name" value="AAA"/>
    <property type="match status" value="2"/>
</dbReference>
<dbReference type="Gene3D" id="1.10.8.60">
    <property type="match status" value="2"/>
</dbReference>
<protein>
    <recommendedName>
        <fullName evidence="4">AAA+ ATPase domain-containing protein</fullName>
    </recommendedName>
</protein>
<dbReference type="Pfam" id="PF17862">
    <property type="entry name" value="AAA_lid_3"/>
    <property type="match status" value="1"/>
</dbReference>
<dbReference type="FunFam" id="3.40.50.300:FF:000018">
    <property type="entry name" value="Cell division control 48"/>
    <property type="match status" value="1"/>
</dbReference>
<reference evidence="5" key="1">
    <citation type="submission" date="2022-01" db="EMBL/GenBank/DDBJ databases">
        <authorList>
            <person name="King R."/>
        </authorList>
    </citation>
    <scope>NUCLEOTIDE SEQUENCE</scope>
</reference>
<dbReference type="PANTHER" id="PTHR23077">
    <property type="entry name" value="AAA-FAMILY ATPASE"/>
    <property type="match status" value="1"/>
</dbReference>
<evidence type="ECO:0000256" key="1">
    <source>
        <dbReference type="ARBA" id="ARBA00022737"/>
    </source>
</evidence>
<reference evidence="5" key="2">
    <citation type="submission" date="2022-10" db="EMBL/GenBank/DDBJ databases">
        <authorList>
            <consortium name="ENA_rothamsted_submissions"/>
            <consortium name="culmorum"/>
            <person name="King R."/>
        </authorList>
    </citation>
    <scope>NUCLEOTIDE SEQUENCE</scope>
</reference>
<keyword evidence="6" id="KW-1185">Reference proteome</keyword>
<evidence type="ECO:0000256" key="3">
    <source>
        <dbReference type="ARBA" id="ARBA00022840"/>
    </source>
</evidence>
<dbReference type="GO" id="GO:0016887">
    <property type="term" value="F:ATP hydrolysis activity"/>
    <property type="evidence" value="ECO:0007669"/>
    <property type="project" value="InterPro"/>
</dbReference>
<dbReference type="Proteomes" id="UP001153620">
    <property type="component" value="Chromosome 1"/>
</dbReference>
<dbReference type="InterPro" id="IPR003959">
    <property type="entry name" value="ATPase_AAA_core"/>
</dbReference>
<dbReference type="OrthoDB" id="27435at2759"/>
<dbReference type="FunFam" id="1.10.8.60:FF:000069">
    <property type="entry name" value="spermatogenesis-associated protein 5 isoform X1"/>
    <property type="match status" value="1"/>
</dbReference>
<feature type="domain" description="AAA+ ATPase" evidence="4">
    <location>
        <begin position="536"/>
        <end position="671"/>
    </location>
</feature>
<organism evidence="5 6">
    <name type="scientific">Chironomus riparius</name>
    <dbReference type="NCBI Taxonomy" id="315576"/>
    <lineage>
        <taxon>Eukaryota</taxon>
        <taxon>Metazoa</taxon>
        <taxon>Ecdysozoa</taxon>
        <taxon>Arthropoda</taxon>
        <taxon>Hexapoda</taxon>
        <taxon>Insecta</taxon>
        <taxon>Pterygota</taxon>
        <taxon>Neoptera</taxon>
        <taxon>Endopterygota</taxon>
        <taxon>Diptera</taxon>
        <taxon>Nematocera</taxon>
        <taxon>Chironomoidea</taxon>
        <taxon>Chironomidae</taxon>
        <taxon>Chironominae</taxon>
        <taxon>Chironomus</taxon>
    </lineage>
</organism>
<dbReference type="InterPro" id="IPR003593">
    <property type="entry name" value="AAA+_ATPase"/>
</dbReference>
<accession>A0A9N9RL32</accession>
<name>A0A9N9RL32_9DIPT</name>
<keyword evidence="2" id="KW-0547">Nucleotide-binding</keyword>